<feature type="compositionally biased region" description="Basic and acidic residues" evidence="1">
    <location>
        <begin position="65"/>
        <end position="78"/>
    </location>
</feature>
<dbReference type="Proteomes" id="UP001253637">
    <property type="component" value="Segment"/>
</dbReference>
<name>A0A811BMV9_9VIRU</name>
<feature type="region of interest" description="Disordered" evidence="1">
    <location>
        <begin position="1"/>
        <end position="25"/>
    </location>
</feature>
<reference evidence="2" key="1">
    <citation type="submission" date="2021-04" db="EMBL/GenBank/DDBJ databases">
        <title>Draft Genome Sequence of Pandoravirus japonicus, Isolated from the Sabaishi River of Niigata, Japan.</title>
        <authorList>
            <person name="Hosokawa N."/>
            <person name="Takahashi H."/>
            <person name="Aoki K."/>
            <person name="Takemura M."/>
        </authorList>
    </citation>
    <scope>NUCLEOTIDE SEQUENCE</scope>
</reference>
<protein>
    <submittedName>
        <fullName evidence="2">Uncharacterized protein</fullName>
    </submittedName>
</protein>
<evidence type="ECO:0000256" key="1">
    <source>
        <dbReference type="SAM" id="MobiDB-lite"/>
    </source>
</evidence>
<proteinExistence type="predicted"/>
<evidence type="ECO:0000313" key="2">
    <source>
        <dbReference type="EMBL" id="BCU03344.1"/>
    </source>
</evidence>
<organism evidence="2 3">
    <name type="scientific">Pandoravirus japonicus</name>
    <dbReference type="NCBI Taxonomy" id="2823154"/>
    <lineage>
        <taxon>Viruses</taxon>
        <taxon>Pandoravirus</taxon>
    </lineage>
</organism>
<evidence type="ECO:0000313" key="3">
    <source>
        <dbReference type="Proteomes" id="UP001253637"/>
    </source>
</evidence>
<feature type="region of interest" description="Disordered" evidence="1">
    <location>
        <begin position="41"/>
        <end position="78"/>
    </location>
</feature>
<accession>A0A811BMV9</accession>
<sequence length="209" mass="21918">MGQATSTTTAETSIATGEATGTKQPNALVAVADAGGADDACAREATSVGASEAGQDDSATAVQTHRTDHSDDHSNDARRRDASAFVLTFNENTTMASQADLDAALASVPDPAGVTSLSIEFSHKRPIANASLLDKHDMIPDEISEQVYGDHATNAYRLTALSAFTALRSIDIHTDDGCPHPIFVSIPRSVWSMLDVVTGNWATFVVLDS</sequence>
<dbReference type="EMBL" id="LC625835">
    <property type="protein sequence ID" value="BCU03344.1"/>
    <property type="molecule type" value="Genomic_DNA"/>
</dbReference>